<keyword evidence="3" id="KW-1185">Reference proteome</keyword>
<organism evidence="1">
    <name type="scientific">Cladocopium goreaui</name>
    <dbReference type="NCBI Taxonomy" id="2562237"/>
    <lineage>
        <taxon>Eukaryota</taxon>
        <taxon>Sar</taxon>
        <taxon>Alveolata</taxon>
        <taxon>Dinophyceae</taxon>
        <taxon>Suessiales</taxon>
        <taxon>Symbiodiniaceae</taxon>
        <taxon>Cladocopium</taxon>
    </lineage>
</organism>
<accession>A0A9P1CL44</accession>
<dbReference type="EMBL" id="CAMXCT020001772">
    <property type="protein sequence ID" value="CAL1146268.1"/>
    <property type="molecule type" value="Genomic_DNA"/>
</dbReference>
<comment type="caution">
    <text evidence="1">The sequence shown here is derived from an EMBL/GenBank/DDBJ whole genome shotgun (WGS) entry which is preliminary data.</text>
</comment>
<reference evidence="1" key="1">
    <citation type="submission" date="2022-10" db="EMBL/GenBank/DDBJ databases">
        <authorList>
            <person name="Chen Y."/>
            <person name="Dougan E. K."/>
            <person name="Chan C."/>
            <person name="Rhodes N."/>
            <person name="Thang M."/>
        </authorList>
    </citation>
    <scope>NUCLEOTIDE SEQUENCE</scope>
</reference>
<dbReference type="EMBL" id="CAMXCT010001772">
    <property type="protein sequence ID" value="CAI3992893.1"/>
    <property type="molecule type" value="Genomic_DNA"/>
</dbReference>
<dbReference type="OrthoDB" id="424370at2759"/>
<proteinExistence type="predicted"/>
<dbReference type="EMBL" id="CAMXCT030001772">
    <property type="protein sequence ID" value="CAL4780205.1"/>
    <property type="molecule type" value="Genomic_DNA"/>
</dbReference>
<protein>
    <submittedName>
        <fullName evidence="1">Uncharacterized protein</fullName>
    </submittedName>
</protein>
<evidence type="ECO:0000313" key="2">
    <source>
        <dbReference type="EMBL" id="CAL1146268.1"/>
    </source>
</evidence>
<reference evidence="2" key="2">
    <citation type="submission" date="2024-04" db="EMBL/GenBank/DDBJ databases">
        <authorList>
            <person name="Chen Y."/>
            <person name="Shah S."/>
            <person name="Dougan E. K."/>
            <person name="Thang M."/>
            <person name="Chan C."/>
        </authorList>
    </citation>
    <scope>NUCLEOTIDE SEQUENCE [LARGE SCALE GENOMIC DNA]</scope>
</reference>
<gene>
    <name evidence="1" type="ORF">C1SCF055_LOCUS19686</name>
</gene>
<dbReference type="Proteomes" id="UP001152797">
    <property type="component" value="Unassembled WGS sequence"/>
</dbReference>
<dbReference type="AlphaFoldDB" id="A0A9P1CL44"/>
<evidence type="ECO:0000313" key="3">
    <source>
        <dbReference type="Proteomes" id="UP001152797"/>
    </source>
</evidence>
<evidence type="ECO:0000313" key="1">
    <source>
        <dbReference type="EMBL" id="CAI3992893.1"/>
    </source>
</evidence>
<sequence length="278" mass="30715">MQPKFHSVSDGPASPAAARVIGKSEYLDWEQEVIDAFYSPSQRLTDLMPVNGKPAVLVKRKIILYVLESGGKTAEMVAKSSTLDSSDLPSRRLTMFHRGSQSLDSVSHGLKGAAFLHPACDLGGLTNYKQMLGKEAEHQGEVLEVHKTSQLADCAKLVFQQWAELAGKEFPESFEADLKAWLVSALMAFQTGIQLRFLVLPNEHRIVATAEDVRARTGKYFTRCFSGSADEFAEEYCGSELFCGISIKYITPNLNNHNLSNEYAVYAACEPSEPDDIR</sequence>
<name>A0A9P1CL44_9DINO</name>